<organism evidence="1 2">
    <name type="scientific">Arthrobotrys musiformis</name>
    <dbReference type="NCBI Taxonomy" id="47236"/>
    <lineage>
        <taxon>Eukaryota</taxon>
        <taxon>Fungi</taxon>
        <taxon>Dikarya</taxon>
        <taxon>Ascomycota</taxon>
        <taxon>Pezizomycotina</taxon>
        <taxon>Orbiliomycetes</taxon>
        <taxon>Orbiliales</taxon>
        <taxon>Orbiliaceae</taxon>
        <taxon>Arthrobotrys</taxon>
    </lineage>
</organism>
<keyword evidence="2" id="KW-1185">Reference proteome</keyword>
<dbReference type="AlphaFoldDB" id="A0AAV9VRJ4"/>
<evidence type="ECO:0008006" key="3">
    <source>
        <dbReference type="Google" id="ProtNLM"/>
    </source>
</evidence>
<comment type="caution">
    <text evidence="1">The sequence shown here is derived from an EMBL/GenBank/DDBJ whole genome shotgun (WGS) entry which is preliminary data.</text>
</comment>
<evidence type="ECO:0000313" key="1">
    <source>
        <dbReference type="EMBL" id="KAK6495841.1"/>
    </source>
</evidence>
<reference evidence="1 2" key="1">
    <citation type="submission" date="2023-08" db="EMBL/GenBank/DDBJ databases">
        <authorList>
            <person name="Palmer J.M."/>
        </authorList>
    </citation>
    <scope>NUCLEOTIDE SEQUENCE [LARGE SCALE GENOMIC DNA]</scope>
    <source>
        <strain evidence="1 2">TWF481</strain>
    </source>
</reference>
<dbReference type="Proteomes" id="UP001370758">
    <property type="component" value="Unassembled WGS sequence"/>
</dbReference>
<evidence type="ECO:0000313" key="2">
    <source>
        <dbReference type="Proteomes" id="UP001370758"/>
    </source>
</evidence>
<protein>
    <recommendedName>
        <fullName evidence="3">Retrotransposon Copia-like N-terminal domain-containing protein</fullName>
    </recommendedName>
</protein>
<gene>
    <name evidence="1" type="ORF">TWF481_002886</name>
</gene>
<dbReference type="EMBL" id="JAVHJL010000012">
    <property type="protein sequence ID" value="KAK6495841.1"/>
    <property type="molecule type" value="Genomic_DNA"/>
</dbReference>
<proteinExistence type="predicted"/>
<accession>A0AAV9VRJ4</accession>
<sequence>MPPRRHRRQLNAGNAGGAPAAPVLGPPAAILVLGPIATLPDPAEYALGPGDVKGISKLCNTEDYQLWSIQMRGILNVFVGKLRYLKARMAAAGFDIPDTMLATRLAAAVPAIYTPIVEGYFGSTANDNLNNLAGVIRTAES</sequence>
<name>A0AAV9VRJ4_9PEZI</name>